<dbReference type="PANTHER" id="PTHR46469:SF1">
    <property type="entry name" value="TRANSCRIPTION INITIATION FACTOR TFIID SUBUNIT 8"/>
    <property type="match status" value="1"/>
</dbReference>
<evidence type="ECO:0000256" key="1">
    <source>
        <dbReference type="ARBA" id="ARBA00004123"/>
    </source>
</evidence>
<sequence length="367" mass="39363">MEEESGMASSEWRKRPSATPNDGEQDAKRQRTQASSDTLPMPMRDDGPATTADAMAKTGLRRSIALVLDQVGFEGAEETALEGLVCRTEEYLHRLMTTIDTMALAARRSCPAPVDFEYGLKRFNLSAAAIKPHVKAPVPRTDREPRFQPLPVADSLGADLPILGAELDGAADKASKAYIPASFPPFPSTHTYRYTPESVEAATVVSEETIVNPDQAAAAAAAAAKGTVPTRPLTQDEIPRGDAKKMREAAAKEAKAGEEALRRLMRANKIARQKEVRSAAVLAPQRKENYDLWEACMREVLEDDGGAQRGGGRSVAGAAQALVHGGSGRLEIADHSMIVNAEARYARKEVQRPGGRKPGGEAILGKG</sequence>
<evidence type="ECO:0000256" key="3">
    <source>
        <dbReference type="ARBA" id="ARBA00017307"/>
    </source>
</evidence>
<comment type="similarity">
    <text evidence="2">Belongs to the TAF8 family.</text>
</comment>
<evidence type="ECO:0000313" key="11">
    <source>
        <dbReference type="Proteomes" id="UP001217918"/>
    </source>
</evidence>
<dbReference type="CDD" id="cd08049">
    <property type="entry name" value="TAF8"/>
    <property type="match status" value="1"/>
</dbReference>
<comment type="caution">
    <text evidence="10">The sequence shown here is derived from an EMBL/GenBank/DDBJ whole genome shotgun (WGS) entry which is preliminary data.</text>
</comment>
<proteinExistence type="inferred from homology"/>
<dbReference type="GO" id="GO:0006367">
    <property type="term" value="P:transcription initiation at RNA polymerase II promoter"/>
    <property type="evidence" value="ECO:0007669"/>
    <property type="project" value="TreeGrafter"/>
</dbReference>
<feature type="domain" description="Transcription factor TFIID subunit 8 C-terminal" evidence="9">
    <location>
        <begin position="178"/>
        <end position="201"/>
    </location>
</feature>
<comment type="subcellular location">
    <subcellularLocation>
        <location evidence="1">Nucleus</location>
    </subcellularLocation>
</comment>
<dbReference type="AlphaFoldDB" id="A0AAD9HYS4"/>
<feature type="domain" description="Bromodomain associated" evidence="8">
    <location>
        <begin position="55"/>
        <end position="126"/>
    </location>
</feature>
<accession>A0AAD9HYS4</accession>
<dbReference type="InterPro" id="IPR019473">
    <property type="entry name" value="TFIID_su8_C"/>
</dbReference>
<dbReference type="EMBL" id="JAQQPM010000001">
    <property type="protein sequence ID" value="KAK2067237.1"/>
    <property type="molecule type" value="Genomic_DNA"/>
</dbReference>
<keyword evidence="5" id="KW-0804">Transcription</keyword>
<reference evidence="10" key="1">
    <citation type="journal article" date="2023" name="Mol. Plant Microbe Interact.">
        <title>Elucidating the Obligate Nature and Biological Capacity of an Invasive Fungal Corn Pathogen.</title>
        <authorList>
            <person name="MacCready J.S."/>
            <person name="Roggenkamp E.M."/>
            <person name="Gdanetz K."/>
            <person name="Chilvers M.I."/>
        </authorList>
    </citation>
    <scope>NUCLEOTIDE SEQUENCE</scope>
    <source>
        <strain evidence="10">PM02</strain>
    </source>
</reference>
<feature type="region of interest" description="Disordered" evidence="7">
    <location>
        <begin position="348"/>
        <end position="367"/>
    </location>
</feature>
<evidence type="ECO:0000256" key="7">
    <source>
        <dbReference type="SAM" id="MobiDB-lite"/>
    </source>
</evidence>
<gene>
    <name evidence="10" type="ORF">P8C59_000995</name>
</gene>
<dbReference type="Proteomes" id="UP001217918">
    <property type="component" value="Unassembled WGS sequence"/>
</dbReference>
<evidence type="ECO:0000259" key="9">
    <source>
        <dbReference type="Pfam" id="PF10406"/>
    </source>
</evidence>
<keyword evidence="11" id="KW-1185">Reference proteome</keyword>
<evidence type="ECO:0000256" key="2">
    <source>
        <dbReference type="ARBA" id="ARBA00008767"/>
    </source>
</evidence>
<evidence type="ECO:0000256" key="5">
    <source>
        <dbReference type="ARBA" id="ARBA00023163"/>
    </source>
</evidence>
<evidence type="ECO:0000259" key="8">
    <source>
        <dbReference type="Pfam" id="PF07524"/>
    </source>
</evidence>
<evidence type="ECO:0000256" key="6">
    <source>
        <dbReference type="ARBA" id="ARBA00023242"/>
    </source>
</evidence>
<dbReference type="GO" id="GO:0005669">
    <property type="term" value="C:transcription factor TFIID complex"/>
    <property type="evidence" value="ECO:0007669"/>
    <property type="project" value="InterPro"/>
</dbReference>
<evidence type="ECO:0000313" key="10">
    <source>
        <dbReference type="EMBL" id="KAK2067237.1"/>
    </source>
</evidence>
<dbReference type="InterPro" id="IPR006565">
    <property type="entry name" value="BTP"/>
</dbReference>
<feature type="region of interest" description="Disordered" evidence="7">
    <location>
        <begin position="1"/>
        <end position="51"/>
    </location>
</feature>
<dbReference type="PANTHER" id="PTHR46469">
    <property type="entry name" value="TRANSCRIPTION INITIATION FACTOR TFIID SUBUNIT 8"/>
    <property type="match status" value="1"/>
</dbReference>
<dbReference type="Gene3D" id="1.10.20.10">
    <property type="entry name" value="Histone, subunit A"/>
    <property type="match status" value="1"/>
</dbReference>
<organism evidence="10 11">
    <name type="scientific">Phyllachora maydis</name>
    <dbReference type="NCBI Taxonomy" id="1825666"/>
    <lineage>
        <taxon>Eukaryota</taxon>
        <taxon>Fungi</taxon>
        <taxon>Dikarya</taxon>
        <taxon>Ascomycota</taxon>
        <taxon>Pezizomycotina</taxon>
        <taxon>Sordariomycetes</taxon>
        <taxon>Sordariomycetidae</taxon>
        <taxon>Phyllachorales</taxon>
        <taxon>Phyllachoraceae</taxon>
        <taxon>Phyllachora</taxon>
    </lineage>
</organism>
<dbReference type="InterPro" id="IPR037818">
    <property type="entry name" value="TAF8"/>
</dbReference>
<dbReference type="CDD" id="cd00076">
    <property type="entry name" value="HFD_SF"/>
    <property type="match status" value="1"/>
</dbReference>
<keyword evidence="6" id="KW-0539">Nucleus</keyword>
<dbReference type="Pfam" id="PF07524">
    <property type="entry name" value="Bromo_TP"/>
    <property type="match status" value="1"/>
</dbReference>
<dbReference type="InterPro" id="IPR009072">
    <property type="entry name" value="Histone-fold"/>
</dbReference>
<evidence type="ECO:0000256" key="4">
    <source>
        <dbReference type="ARBA" id="ARBA00023015"/>
    </source>
</evidence>
<keyword evidence="4" id="KW-0805">Transcription regulation</keyword>
<dbReference type="GO" id="GO:0046982">
    <property type="term" value="F:protein heterodimerization activity"/>
    <property type="evidence" value="ECO:0007669"/>
    <property type="project" value="InterPro"/>
</dbReference>
<protein>
    <recommendedName>
        <fullName evidence="3">Transcription initiation factor TFIID subunit 8</fullName>
    </recommendedName>
</protein>
<name>A0AAD9HYS4_9PEZI</name>
<dbReference type="Pfam" id="PF10406">
    <property type="entry name" value="TAF8_C"/>
    <property type="match status" value="1"/>
</dbReference>